<keyword evidence="2" id="KW-1133">Transmembrane helix</keyword>
<dbReference type="OrthoDB" id="9775975at2"/>
<dbReference type="PANTHER" id="PTHR38592">
    <property type="entry name" value="BLL4819 PROTEIN"/>
    <property type="match status" value="1"/>
</dbReference>
<dbReference type="RefSeq" id="WP_096056927.1">
    <property type="nucleotide sequence ID" value="NZ_CP023344.1"/>
</dbReference>
<dbReference type="Pfam" id="PF10129">
    <property type="entry name" value="OpgC_C"/>
    <property type="match status" value="1"/>
</dbReference>
<dbReference type="KEGG" id="vbh:CMV30_15815"/>
<feature type="region of interest" description="Disordered" evidence="1">
    <location>
        <begin position="389"/>
        <end position="432"/>
    </location>
</feature>
<feature type="transmembrane region" description="Helical" evidence="2">
    <location>
        <begin position="61"/>
        <end position="83"/>
    </location>
</feature>
<feature type="transmembrane region" description="Helical" evidence="2">
    <location>
        <begin position="188"/>
        <end position="208"/>
    </location>
</feature>
<evidence type="ECO:0000313" key="3">
    <source>
        <dbReference type="EMBL" id="ATC65296.1"/>
    </source>
</evidence>
<feature type="transmembrane region" description="Helical" evidence="2">
    <location>
        <begin position="331"/>
        <end position="352"/>
    </location>
</feature>
<dbReference type="InterPro" id="IPR014550">
    <property type="entry name" value="UCP028704_OpgC"/>
</dbReference>
<organism evidence="3 4">
    <name type="scientific">Nibricoccus aquaticus</name>
    <dbReference type="NCBI Taxonomy" id="2576891"/>
    <lineage>
        <taxon>Bacteria</taxon>
        <taxon>Pseudomonadati</taxon>
        <taxon>Verrucomicrobiota</taxon>
        <taxon>Opitutia</taxon>
        <taxon>Opitutales</taxon>
        <taxon>Opitutaceae</taxon>
        <taxon>Nibricoccus</taxon>
    </lineage>
</organism>
<dbReference type="PIRSF" id="PIRSF028704">
    <property type="entry name" value="UPC028704"/>
    <property type="match status" value="1"/>
</dbReference>
<feature type="compositionally biased region" description="Basic residues" evidence="1">
    <location>
        <begin position="408"/>
        <end position="417"/>
    </location>
</feature>
<reference evidence="3 4" key="1">
    <citation type="submission" date="2017-09" db="EMBL/GenBank/DDBJ databases">
        <title>Complete genome sequence of Verrucomicrobial strain HZ-65, isolated from freshwater.</title>
        <authorList>
            <person name="Choi A."/>
        </authorList>
    </citation>
    <scope>NUCLEOTIDE SEQUENCE [LARGE SCALE GENOMIC DNA]</scope>
    <source>
        <strain evidence="3 4">HZ-65</strain>
    </source>
</reference>
<feature type="transmembrane region" description="Helical" evidence="2">
    <location>
        <begin position="104"/>
        <end position="126"/>
    </location>
</feature>
<evidence type="ECO:0000256" key="2">
    <source>
        <dbReference type="SAM" id="Phobius"/>
    </source>
</evidence>
<keyword evidence="2" id="KW-0472">Membrane</keyword>
<keyword evidence="2" id="KW-0812">Transmembrane</keyword>
<feature type="transmembrane region" description="Helical" evidence="2">
    <location>
        <begin position="146"/>
        <end position="176"/>
    </location>
</feature>
<keyword evidence="4" id="KW-1185">Reference proteome</keyword>
<sequence>MPNRHASLVPSSLTQIASRAKSVAASAPRHTHIDTLRGLLLVLMAVNHIPSDLHAVTDHPFGFMSAAEGFVFMAGLMAGYVYTRKWLRGNFRELFHACTSRTVTIYRWHALALILVFSGLVSIGYLTGTLPLNTPAATLDLPALSFVSALLLIHQPTLFDVLPMYCVLLLATPWLLRICARPGGYTRLICGSLSLWAAANIFCPQTPFEYGVINTGAFNLAAWQLLYVTALAFGHRWATRQQTHSPNNSAHPQHLLARPSTAVLLGLSAIAALLFCVRHGFIPSGLSETSLAAVTNKNNLAPIRLLDTALIIYLSYQLISRHPRAFSWRPLAWIGRASLPVFSIHILAAYAIHAFPQTFAETSSGRWLGTALMLATLMATAAIHSARDRHRLPASPPLERPAPALQTRHPRARRHIVRHEPRPPLPADSFHR</sequence>
<feature type="transmembrane region" description="Helical" evidence="2">
    <location>
        <begin position="301"/>
        <end position="319"/>
    </location>
</feature>
<protein>
    <recommendedName>
        <fullName evidence="5">OpgC protein</fullName>
    </recommendedName>
</protein>
<dbReference type="AlphaFoldDB" id="A0A290QG91"/>
<gene>
    <name evidence="3" type="ORF">CMV30_15815</name>
</gene>
<evidence type="ECO:0000313" key="4">
    <source>
        <dbReference type="Proteomes" id="UP000217265"/>
    </source>
</evidence>
<dbReference type="EMBL" id="CP023344">
    <property type="protein sequence ID" value="ATC65296.1"/>
    <property type="molecule type" value="Genomic_DNA"/>
</dbReference>
<proteinExistence type="predicted"/>
<feature type="transmembrane region" description="Helical" evidence="2">
    <location>
        <begin position="260"/>
        <end position="281"/>
    </location>
</feature>
<accession>A0A290QG91</accession>
<dbReference type="PANTHER" id="PTHR38592:SF3">
    <property type="entry name" value="BLL4819 PROTEIN"/>
    <property type="match status" value="1"/>
</dbReference>
<evidence type="ECO:0008006" key="5">
    <source>
        <dbReference type="Google" id="ProtNLM"/>
    </source>
</evidence>
<dbReference type="Proteomes" id="UP000217265">
    <property type="component" value="Chromosome"/>
</dbReference>
<feature type="transmembrane region" description="Helical" evidence="2">
    <location>
        <begin position="220"/>
        <end position="239"/>
    </location>
</feature>
<name>A0A290QG91_9BACT</name>
<evidence type="ECO:0000256" key="1">
    <source>
        <dbReference type="SAM" id="MobiDB-lite"/>
    </source>
</evidence>
<feature type="transmembrane region" description="Helical" evidence="2">
    <location>
        <begin position="364"/>
        <end position="383"/>
    </location>
</feature>